<sequence>MKNPRDPVQILREETLFFFADQLGDSSFGVIHHHFVPTFNIVMLWVIGHHGTVSQNYSAMRQLLPFSDDLILFFKAQHTRTKGEVRTFGDLPL</sequence>
<keyword evidence="2" id="KW-1185">Reference proteome</keyword>
<dbReference type="Proteomes" id="UP001234989">
    <property type="component" value="Chromosome 4"/>
</dbReference>
<dbReference type="AlphaFoldDB" id="A0AAF0QJ87"/>
<protein>
    <submittedName>
        <fullName evidence="1">Uncharacterized protein</fullName>
    </submittedName>
</protein>
<evidence type="ECO:0000313" key="2">
    <source>
        <dbReference type="Proteomes" id="UP001234989"/>
    </source>
</evidence>
<proteinExistence type="predicted"/>
<organism evidence="1 2">
    <name type="scientific">Solanum verrucosum</name>
    <dbReference type="NCBI Taxonomy" id="315347"/>
    <lineage>
        <taxon>Eukaryota</taxon>
        <taxon>Viridiplantae</taxon>
        <taxon>Streptophyta</taxon>
        <taxon>Embryophyta</taxon>
        <taxon>Tracheophyta</taxon>
        <taxon>Spermatophyta</taxon>
        <taxon>Magnoliopsida</taxon>
        <taxon>eudicotyledons</taxon>
        <taxon>Gunneridae</taxon>
        <taxon>Pentapetalae</taxon>
        <taxon>asterids</taxon>
        <taxon>lamiids</taxon>
        <taxon>Solanales</taxon>
        <taxon>Solanaceae</taxon>
        <taxon>Solanoideae</taxon>
        <taxon>Solaneae</taxon>
        <taxon>Solanum</taxon>
    </lineage>
</organism>
<name>A0AAF0QJ87_SOLVR</name>
<gene>
    <name evidence="1" type="ORF">MTR67_018177</name>
</gene>
<dbReference type="EMBL" id="CP133615">
    <property type="protein sequence ID" value="WMV24792.1"/>
    <property type="molecule type" value="Genomic_DNA"/>
</dbReference>
<reference evidence="1" key="1">
    <citation type="submission" date="2023-08" db="EMBL/GenBank/DDBJ databases">
        <title>A de novo genome assembly of Solanum verrucosum Schlechtendal, a Mexican diploid species geographically isolated from the other diploid A-genome species in potato relatives.</title>
        <authorList>
            <person name="Hosaka K."/>
        </authorList>
    </citation>
    <scope>NUCLEOTIDE SEQUENCE</scope>
    <source>
        <tissue evidence="1">Young leaves</tissue>
    </source>
</reference>
<evidence type="ECO:0000313" key="1">
    <source>
        <dbReference type="EMBL" id="WMV24792.1"/>
    </source>
</evidence>
<accession>A0AAF0QJ87</accession>